<dbReference type="Proteomes" id="UP000501728">
    <property type="component" value="Chromosome"/>
</dbReference>
<evidence type="ECO:0000313" key="7">
    <source>
        <dbReference type="EMBL" id="QJG66571.1"/>
    </source>
</evidence>
<dbReference type="InterPro" id="IPR023635">
    <property type="entry name" value="Peptide_deformylase"/>
</dbReference>
<proteinExistence type="inferred from homology"/>
<sequence>MFKFEDVKLVQLPDQVLRKKSQNVELPLSQENIDLIEKMIYHVDDSQKPKTKFRPAVGVAAVQYGILKNIFYIMIKDQDGQDGKYLFKDALVNPVMLGHSEHKIAISEGEGCLSVKENHPHQEGFIYRYSRVIIKAYSYNEKKEKIYDVSGYLAIVMQHEFDHLQGTLFIDHINQKDPWYNDKDAKFI</sequence>
<dbReference type="GO" id="GO:0006412">
    <property type="term" value="P:translation"/>
    <property type="evidence" value="ECO:0007669"/>
    <property type="project" value="UniProtKB-UniRule"/>
</dbReference>
<keyword evidence="4 6" id="KW-0648">Protein biosynthesis</keyword>
<dbReference type="PRINTS" id="PR01576">
    <property type="entry name" value="PDEFORMYLASE"/>
</dbReference>
<dbReference type="FunFam" id="3.90.45.10:FF:000002">
    <property type="entry name" value="Peptide deformylase"/>
    <property type="match status" value="1"/>
</dbReference>
<dbReference type="GO" id="GO:0042586">
    <property type="term" value="F:peptide deformylase activity"/>
    <property type="evidence" value="ECO:0007669"/>
    <property type="project" value="UniProtKB-UniRule"/>
</dbReference>
<comment type="catalytic activity">
    <reaction evidence="6">
        <text>N-terminal N-formyl-L-methionyl-[peptide] + H2O = N-terminal L-methionyl-[peptide] + formate</text>
        <dbReference type="Rhea" id="RHEA:24420"/>
        <dbReference type="Rhea" id="RHEA-COMP:10639"/>
        <dbReference type="Rhea" id="RHEA-COMP:10640"/>
        <dbReference type="ChEBI" id="CHEBI:15377"/>
        <dbReference type="ChEBI" id="CHEBI:15740"/>
        <dbReference type="ChEBI" id="CHEBI:49298"/>
        <dbReference type="ChEBI" id="CHEBI:64731"/>
        <dbReference type="EC" id="3.5.1.88"/>
    </reaction>
</comment>
<accession>A0A858U3K2</accession>
<dbReference type="KEGG" id="mphn:HGG64_02560"/>
<dbReference type="EC" id="3.5.1.88" evidence="6"/>
<dbReference type="NCBIfam" id="TIGR00079">
    <property type="entry name" value="pept_deformyl"/>
    <property type="match status" value="1"/>
</dbReference>
<feature type="binding site" evidence="6">
    <location>
        <position position="159"/>
    </location>
    <ligand>
        <name>Fe cation</name>
        <dbReference type="ChEBI" id="CHEBI:24875"/>
    </ligand>
</feature>
<dbReference type="Gene3D" id="3.90.45.10">
    <property type="entry name" value="Peptide deformylase"/>
    <property type="match status" value="1"/>
</dbReference>
<evidence type="ECO:0000256" key="3">
    <source>
        <dbReference type="ARBA" id="ARBA00022801"/>
    </source>
</evidence>
<evidence type="ECO:0000256" key="2">
    <source>
        <dbReference type="ARBA" id="ARBA00022723"/>
    </source>
</evidence>
<keyword evidence="3 6" id="KW-0378">Hydrolase</keyword>
<dbReference type="GO" id="GO:0046872">
    <property type="term" value="F:metal ion binding"/>
    <property type="evidence" value="ECO:0007669"/>
    <property type="project" value="UniProtKB-KW"/>
</dbReference>
<dbReference type="CDD" id="cd00487">
    <property type="entry name" value="Pep_deformylase"/>
    <property type="match status" value="1"/>
</dbReference>
<keyword evidence="8" id="KW-1185">Reference proteome</keyword>
<keyword evidence="2 6" id="KW-0479">Metal-binding</keyword>
<feature type="active site" evidence="6">
    <location>
        <position position="160"/>
    </location>
</feature>
<gene>
    <name evidence="6 7" type="primary">def</name>
    <name evidence="7" type="ORF">HGG64_02560</name>
</gene>
<dbReference type="PANTHER" id="PTHR10458">
    <property type="entry name" value="PEPTIDE DEFORMYLASE"/>
    <property type="match status" value="1"/>
</dbReference>
<dbReference type="InterPro" id="IPR036821">
    <property type="entry name" value="Peptide_deformylase_sf"/>
</dbReference>
<organism evidence="7 8">
    <name type="scientific">Mycoplasma phocoeninasale</name>
    <dbReference type="NCBI Taxonomy" id="2726117"/>
    <lineage>
        <taxon>Bacteria</taxon>
        <taxon>Bacillati</taxon>
        <taxon>Mycoplasmatota</taxon>
        <taxon>Mollicutes</taxon>
        <taxon>Mycoplasmataceae</taxon>
        <taxon>Mycoplasma</taxon>
    </lineage>
</organism>
<reference evidence="7 8" key="1">
    <citation type="submission" date="2020-04" db="EMBL/GenBank/DDBJ databases">
        <title>Novel Mycoplasma species detected in Phocoena phocoena (harbor porpoise) from the USA.</title>
        <authorList>
            <person name="Volokhov D.V."/>
        </authorList>
    </citation>
    <scope>NUCLEOTIDE SEQUENCE [LARGE SCALE GENOMIC DNA]</scope>
    <source>
        <strain evidence="7 8">C264-NAS</strain>
    </source>
</reference>
<feature type="binding site" evidence="6">
    <location>
        <position position="112"/>
    </location>
    <ligand>
        <name>Fe cation</name>
        <dbReference type="ChEBI" id="CHEBI:24875"/>
    </ligand>
</feature>
<dbReference type="PIRSF" id="PIRSF004749">
    <property type="entry name" value="Pep_def"/>
    <property type="match status" value="1"/>
</dbReference>
<dbReference type="HAMAP" id="MF_00163">
    <property type="entry name" value="Pep_deformylase"/>
    <property type="match status" value="1"/>
</dbReference>
<evidence type="ECO:0000313" key="8">
    <source>
        <dbReference type="Proteomes" id="UP000501728"/>
    </source>
</evidence>
<dbReference type="PANTHER" id="PTHR10458:SF22">
    <property type="entry name" value="PEPTIDE DEFORMYLASE"/>
    <property type="match status" value="1"/>
</dbReference>
<protein>
    <recommendedName>
        <fullName evidence="6">Peptide deformylase</fullName>
        <shortName evidence="6">PDF</shortName>
        <ecNumber evidence="6">3.5.1.88</ecNumber>
    </recommendedName>
    <alternativeName>
        <fullName evidence="6">Polypeptide deformylase</fullName>
    </alternativeName>
</protein>
<dbReference type="AlphaFoldDB" id="A0A858U3K2"/>
<feature type="binding site" evidence="6">
    <location>
        <position position="163"/>
    </location>
    <ligand>
        <name>Fe cation</name>
        <dbReference type="ChEBI" id="CHEBI:24875"/>
    </ligand>
</feature>
<evidence type="ECO:0000256" key="5">
    <source>
        <dbReference type="ARBA" id="ARBA00023004"/>
    </source>
</evidence>
<keyword evidence="5 6" id="KW-0408">Iron</keyword>
<name>A0A858U3K2_9MOLU</name>
<comment type="similarity">
    <text evidence="1 6">Belongs to the polypeptide deformylase family.</text>
</comment>
<dbReference type="RefSeq" id="WP_169580395.1">
    <property type="nucleotide sequence ID" value="NZ_CP051480.1"/>
</dbReference>
<comment type="cofactor">
    <cofactor evidence="6">
        <name>Fe(2+)</name>
        <dbReference type="ChEBI" id="CHEBI:29033"/>
    </cofactor>
    <text evidence="6">Binds 1 Fe(2+) ion.</text>
</comment>
<dbReference type="EMBL" id="CP051480">
    <property type="protein sequence ID" value="QJG66571.1"/>
    <property type="molecule type" value="Genomic_DNA"/>
</dbReference>
<evidence type="ECO:0000256" key="1">
    <source>
        <dbReference type="ARBA" id="ARBA00010759"/>
    </source>
</evidence>
<dbReference type="Pfam" id="PF01327">
    <property type="entry name" value="Pep_deformylase"/>
    <property type="match status" value="1"/>
</dbReference>
<evidence type="ECO:0000256" key="4">
    <source>
        <dbReference type="ARBA" id="ARBA00022917"/>
    </source>
</evidence>
<comment type="function">
    <text evidence="6">Removes the formyl group from the N-terminal Met of newly synthesized proteins. Requires at least a dipeptide for an efficient rate of reaction. N-terminal L-methionine is a prerequisite for activity but the enzyme has broad specificity at other positions.</text>
</comment>
<dbReference type="SUPFAM" id="SSF56420">
    <property type="entry name" value="Peptide deformylase"/>
    <property type="match status" value="1"/>
</dbReference>
<evidence type="ECO:0000256" key="6">
    <source>
        <dbReference type="HAMAP-Rule" id="MF_00163"/>
    </source>
</evidence>